<reference evidence="2" key="1">
    <citation type="submission" date="2022-06" db="EMBL/GenBank/DDBJ databases">
        <authorList>
            <consortium name="SYNGENTA / RWTH Aachen University"/>
        </authorList>
    </citation>
    <scope>NUCLEOTIDE SEQUENCE</scope>
</reference>
<dbReference type="EMBL" id="CALTRL010005775">
    <property type="protein sequence ID" value="CAH7686178.1"/>
    <property type="molecule type" value="Genomic_DNA"/>
</dbReference>
<feature type="transmembrane region" description="Helical" evidence="1">
    <location>
        <begin position="61"/>
        <end position="79"/>
    </location>
</feature>
<accession>A0AAV0BFW3</accession>
<evidence type="ECO:0000313" key="3">
    <source>
        <dbReference type="Proteomes" id="UP001153365"/>
    </source>
</evidence>
<comment type="caution">
    <text evidence="2">The sequence shown here is derived from an EMBL/GenBank/DDBJ whole genome shotgun (WGS) entry which is preliminary data.</text>
</comment>
<dbReference type="Proteomes" id="UP001153365">
    <property type="component" value="Unassembled WGS sequence"/>
</dbReference>
<keyword evidence="3" id="KW-1185">Reference proteome</keyword>
<feature type="transmembrane region" description="Helical" evidence="1">
    <location>
        <begin position="7"/>
        <end position="27"/>
    </location>
</feature>
<organism evidence="2 3">
    <name type="scientific">Phakopsora pachyrhizi</name>
    <name type="common">Asian soybean rust disease fungus</name>
    <dbReference type="NCBI Taxonomy" id="170000"/>
    <lineage>
        <taxon>Eukaryota</taxon>
        <taxon>Fungi</taxon>
        <taxon>Dikarya</taxon>
        <taxon>Basidiomycota</taxon>
        <taxon>Pucciniomycotina</taxon>
        <taxon>Pucciniomycetes</taxon>
        <taxon>Pucciniales</taxon>
        <taxon>Phakopsoraceae</taxon>
        <taxon>Phakopsora</taxon>
    </lineage>
</organism>
<dbReference type="AlphaFoldDB" id="A0AAV0BFW3"/>
<sequence length="80" mass="10012">MKYQTGVISIGNTGLNYFLYVIFILSLEWKPCIFYWIFSFYSTLFILFIEIDILREEKREIFYIYLFIIFIFYIFFLFFI</sequence>
<keyword evidence="1" id="KW-1133">Transmembrane helix</keyword>
<name>A0AAV0BFW3_PHAPC</name>
<evidence type="ECO:0000256" key="1">
    <source>
        <dbReference type="SAM" id="Phobius"/>
    </source>
</evidence>
<proteinExistence type="predicted"/>
<feature type="transmembrane region" description="Helical" evidence="1">
    <location>
        <begin position="33"/>
        <end position="54"/>
    </location>
</feature>
<keyword evidence="1" id="KW-0472">Membrane</keyword>
<gene>
    <name evidence="2" type="ORF">PPACK8108_LOCUS20794</name>
</gene>
<keyword evidence="1" id="KW-0812">Transmembrane</keyword>
<evidence type="ECO:0000313" key="2">
    <source>
        <dbReference type="EMBL" id="CAH7686178.1"/>
    </source>
</evidence>
<feature type="non-terminal residue" evidence="2">
    <location>
        <position position="80"/>
    </location>
</feature>
<protein>
    <submittedName>
        <fullName evidence="2">Uncharacterized protein</fullName>
    </submittedName>
</protein>